<feature type="region of interest" description="Disordered" evidence="5">
    <location>
        <begin position="347"/>
        <end position="484"/>
    </location>
</feature>
<name>A0AAD3MXQ2_LATJO</name>
<dbReference type="PANTHER" id="PTHR21584">
    <property type="entry name" value="DIFFERENTIAL DISPLAY AND ACTIVATED BY P53 DDA3 /G2 S PHASE EXPRESSED 1"/>
    <property type="match status" value="1"/>
</dbReference>
<feature type="compositionally biased region" description="Polar residues" evidence="5">
    <location>
        <begin position="505"/>
        <end position="517"/>
    </location>
</feature>
<keyword evidence="4" id="KW-0206">Cytoskeleton</keyword>
<feature type="compositionally biased region" description="Low complexity" evidence="5">
    <location>
        <begin position="229"/>
        <end position="260"/>
    </location>
</feature>
<reference evidence="7" key="1">
    <citation type="submission" date="2022-08" db="EMBL/GenBank/DDBJ databases">
        <title>Genome sequencing of akame (Lates japonicus).</title>
        <authorList>
            <person name="Hashiguchi Y."/>
            <person name="Takahashi H."/>
        </authorList>
    </citation>
    <scope>NUCLEOTIDE SEQUENCE</scope>
    <source>
        <strain evidence="7">Kochi</strain>
    </source>
</reference>
<evidence type="ECO:0000256" key="3">
    <source>
        <dbReference type="ARBA" id="ARBA00022553"/>
    </source>
</evidence>
<feature type="compositionally biased region" description="Polar residues" evidence="5">
    <location>
        <begin position="347"/>
        <end position="356"/>
    </location>
</feature>
<feature type="domain" description="G2 and S phase-expressed protein 1 N-terminal" evidence="6">
    <location>
        <begin position="66"/>
        <end position="202"/>
    </location>
</feature>
<dbReference type="GO" id="GO:0005881">
    <property type="term" value="C:cytoplasmic microtubule"/>
    <property type="evidence" value="ECO:0007669"/>
    <property type="project" value="TreeGrafter"/>
</dbReference>
<evidence type="ECO:0000256" key="4">
    <source>
        <dbReference type="ARBA" id="ARBA00023212"/>
    </source>
</evidence>
<dbReference type="PANTHER" id="PTHR21584:SF10">
    <property type="entry name" value="G2 AND S PHASE-EXPRESSED PROTEIN 1"/>
    <property type="match status" value="1"/>
</dbReference>
<keyword evidence="8" id="KW-1185">Reference proteome</keyword>
<evidence type="ECO:0000256" key="2">
    <source>
        <dbReference type="ARBA" id="ARBA00022490"/>
    </source>
</evidence>
<feature type="compositionally biased region" description="Low complexity" evidence="5">
    <location>
        <begin position="319"/>
        <end position="329"/>
    </location>
</feature>
<accession>A0AAD3MXQ2</accession>
<gene>
    <name evidence="7" type="ORF">AKAME5_001343200</name>
</gene>
<evidence type="ECO:0000313" key="7">
    <source>
        <dbReference type="EMBL" id="GLD61642.1"/>
    </source>
</evidence>
<dbReference type="InterPro" id="IPR032768">
    <property type="entry name" value="GTSE1_N"/>
</dbReference>
<dbReference type="EMBL" id="BRZM01000047">
    <property type="protein sequence ID" value="GLD61642.1"/>
    <property type="molecule type" value="Genomic_DNA"/>
</dbReference>
<evidence type="ECO:0000256" key="1">
    <source>
        <dbReference type="ARBA" id="ARBA00004245"/>
    </source>
</evidence>
<keyword evidence="2" id="KW-0963">Cytoplasm</keyword>
<feature type="compositionally biased region" description="Polar residues" evidence="5">
    <location>
        <begin position="423"/>
        <end position="434"/>
    </location>
</feature>
<feature type="compositionally biased region" description="Low complexity" evidence="5">
    <location>
        <begin position="446"/>
        <end position="467"/>
    </location>
</feature>
<feature type="region of interest" description="Disordered" evidence="5">
    <location>
        <begin position="285"/>
        <end position="333"/>
    </location>
</feature>
<keyword evidence="3" id="KW-0597">Phosphoprotein</keyword>
<feature type="region of interest" description="Disordered" evidence="5">
    <location>
        <begin position="219"/>
        <end position="271"/>
    </location>
</feature>
<dbReference type="InterPro" id="IPR026657">
    <property type="entry name" value="DDA3/GTSE-1"/>
</dbReference>
<comment type="subcellular location">
    <subcellularLocation>
        <location evidence="1">Cytoplasm</location>
        <location evidence="1">Cytoskeleton</location>
    </subcellularLocation>
</comment>
<feature type="compositionally biased region" description="Low complexity" evidence="5">
    <location>
        <begin position="389"/>
        <end position="422"/>
    </location>
</feature>
<dbReference type="Pfam" id="PF15259">
    <property type="entry name" value="GTSE1_N"/>
    <property type="match status" value="1"/>
</dbReference>
<dbReference type="AlphaFoldDB" id="A0AAD3MXQ2"/>
<organism evidence="7 8">
    <name type="scientific">Lates japonicus</name>
    <name type="common">Japanese lates</name>
    <dbReference type="NCBI Taxonomy" id="270547"/>
    <lineage>
        <taxon>Eukaryota</taxon>
        <taxon>Metazoa</taxon>
        <taxon>Chordata</taxon>
        <taxon>Craniata</taxon>
        <taxon>Vertebrata</taxon>
        <taxon>Euteleostomi</taxon>
        <taxon>Actinopterygii</taxon>
        <taxon>Neopterygii</taxon>
        <taxon>Teleostei</taxon>
        <taxon>Neoteleostei</taxon>
        <taxon>Acanthomorphata</taxon>
        <taxon>Carangaria</taxon>
        <taxon>Carangaria incertae sedis</taxon>
        <taxon>Centropomidae</taxon>
        <taxon>Lates</taxon>
    </lineage>
</organism>
<proteinExistence type="predicted"/>
<evidence type="ECO:0000256" key="5">
    <source>
        <dbReference type="SAM" id="MobiDB-lite"/>
    </source>
</evidence>
<sequence length="787" mass="83712">MFVVFEAAAADVVLARCNLQRSCGRLEPKKRFVSFHRNLRSDPDQSVSPQRRTNGGMDCRANSDLFFLPDEKFDFDVSMSPASSTGDADEDEVFVGPFCHKERCVSVNVASQLEGSSGSVRVSWSPLTGDQLEAVCQEAHRLATQLQTQDDEDDNETTAMITDTTAPREEFVQDAEAKLDVLGQTTSTLSPIKRQTFCVQDSPMKQLPPAVQRRLLRESNAKSAASTRPTATTNNSRASSTRLSSAASSTRPSTRLSTSSPVAGVKAQPRTSLRGKAALGVGVVLPSKPAAPPASCSASKSRVEKTRLQPPSKVVGGWRRSPTSRPSSRAESCEDLLSDSTSVASDISDCSLNSSLPGKRMLAPPTKSVVRNSSGVKAPPLQSRRKNTSSSSSSVSSFNSSMSLSPAKGKLNSSLNRSLSGSTGPAPSSVNRPANHSRPRRSTVYAAAEPTSSSSSTAAAGRRSLSAQTRKPSEAERIKAIRSTPLKRAEATPLQLTPAKRVLERTSSVPPTATVRPQSGLRAKPKPEAVVVPTPSGGVRGGVQHGDDVSKMMKPKRLMSASSVDSLPQKPSAGPLTPSAGGVRSLQMKARRPSALPTPVRRRMSAIPAPTPTNQTRLTRPAPPASDADPAPSPGSVRKGSSYSPAPADTQEAEPANAPDIQPFCLEEEQPLPSPPCRAPQPDQSQNTDPAAPSPGQSEPARNLIELETTEESNSKTREVLLLDLPPPVLQPQEKLLIDLTNTPDLIRTSSKACTAAQQLIDLSSPLIKWSPEDKRENNAPLINLSF</sequence>
<comment type="caution">
    <text evidence="7">The sequence shown here is derived from an EMBL/GenBank/DDBJ whole genome shotgun (WGS) entry which is preliminary data.</text>
</comment>
<evidence type="ECO:0000259" key="6">
    <source>
        <dbReference type="Pfam" id="PF15259"/>
    </source>
</evidence>
<feature type="region of interest" description="Disordered" evidence="5">
    <location>
        <begin position="505"/>
        <end position="703"/>
    </location>
</feature>
<protein>
    <submittedName>
        <fullName evidence="7">G2 and S phase-expressed protein 1</fullName>
    </submittedName>
</protein>
<dbReference type="Proteomes" id="UP001279410">
    <property type="component" value="Unassembled WGS sequence"/>
</dbReference>
<evidence type="ECO:0000313" key="8">
    <source>
        <dbReference type="Proteomes" id="UP001279410"/>
    </source>
</evidence>
<dbReference type="GO" id="GO:0008017">
    <property type="term" value="F:microtubule binding"/>
    <property type="evidence" value="ECO:0007669"/>
    <property type="project" value="TreeGrafter"/>
</dbReference>